<dbReference type="GO" id="GO:0042073">
    <property type="term" value="P:intraciliary transport"/>
    <property type="evidence" value="ECO:0007669"/>
    <property type="project" value="TreeGrafter"/>
</dbReference>
<proteinExistence type="predicted"/>
<evidence type="ECO:0000259" key="2">
    <source>
        <dbReference type="Pfam" id="PF23352"/>
    </source>
</evidence>
<feature type="compositionally biased region" description="Low complexity" evidence="1">
    <location>
        <begin position="375"/>
        <end position="385"/>
    </location>
</feature>
<dbReference type="GO" id="GO:0005814">
    <property type="term" value="C:centriole"/>
    <property type="evidence" value="ECO:0007669"/>
    <property type="project" value="TreeGrafter"/>
</dbReference>
<dbReference type="Pfam" id="PF23355">
    <property type="entry name" value="IFT52_GIFT"/>
    <property type="match status" value="1"/>
</dbReference>
<accession>A0A7S4LZX8</accession>
<feature type="domain" description="IFT52 central" evidence="2">
    <location>
        <begin position="285"/>
        <end position="362"/>
    </location>
</feature>
<dbReference type="PANTHER" id="PTHR12969:SF7">
    <property type="entry name" value="INTRAFLAGELLAR TRANSPORT PROTEIN 52 HOMOLOG"/>
    <property type="match status" value="1"/>
</dbReference>
<reference evidence="4" key="1">
    <citation type="submission" date="2021-01" db="EMBL/GenBank/DDBJ databases">
        <authorList>
            <person name="Corre E."/>
            <person name="Pelletier E."/>
            <person name="Niang G."/>
            <person name="Scheremetjew M."/>
            <person name="Finn R."/>
            <person name="Kale V."/>
            <person name="Holt S."/>
            <person name="Cochrane G."/>
            <person name="Meng A."/>
            <person name="Brown T."/>
            <person name="Cohen L."/>
        </authorList>
    </citation>
    <scope>NUCLEOTIDE SEQUENCE</scope>
    <source>
        <strain evidence="4">CCMP 2712</strain>
    </source>
</reference>
<dbReference type="InterPro" id="IPR055460">
    <property type="entry name" value="IFT52_central"/>
</dbReference>
<dbReference type="Pfam" id="PF23352">
    <property type="entry name" value="IFT52_central"/>
    <property type="match status" value="1"/>
</dbReference>
<evidence type="ECO:0000259" key="3">
    <source>
        <dbReference type="Pfam" id="PF23355"/>
    </source>
</evidence>
<dbReference type="GO" id="GO:0060271">
    <property type="term" value="P:cilium assembly"/>
    <property type="evidence" value="ECO:0007669"/>
    <property type="project" value="TreeGrafter"/>
</dbReference>
<dbReference type="InterPro" id="IPR055458">
    <property type="entry name" value="IFT52_GIFT"/>
</dbReference>
<dbReference type="PANTHER" id="PTHR12969">
    <property type="entry name" value="NGD5/OSM-6/IFT52"/>
    <property type="match status" value="1"/>
</dbReference>
<protein>
    <submittedName>
        <fullName evidence="4">Uncharacterized protein</fullName>
    </submittedName>
</protein>
<dbReference type="GO" id="GO:0030992">
    <property type="term" value="C:intraciliary transport particle B"/>
    <property type="evidence" value="ECO:0007669"/>
    <property type="project" value="TreeGrafter"/>
</dbReference>
<dbReference type="GO" id="GO:0005929">
    <property type="term" value="C:cilium"/>
    <property type="evidence" value="ECO:0007669"/>
    <property type="project" value="TreeGrafter"/>
</dbReference>
<gene>
    <name evidence="4" type="ORF">GTHE00462_LOCUS662</name>
</gene>
<evidence type="ECO:0000256" key="1">
    <source>
        <dbReference type="SAM" id="MobiDB-lite"/>
    </source>
</evidence>
<sequence>MDGDGAGPNAITVVFDTFKKETFTPSKGLKQLQRRLKMQYNIIENKEGIEQSIYNVRNTQIAVFWGPREKFTKSEFAVIKNYLEDGGSVFMLLGEGGEGKYGTNINFLLEEYGIYINSDCAVRSVYHKYLHPKEVLISNGVLNRELSHAIARLPGASKSERESVDLSSTQHDLHGGLEIVFPYGATLNVQKPAIPLLSTGQESYPLNRPVLAVYDGKLLHKQGKLIVLGSDKVFNDEWLLKEENGKLLDVLMKWLVPGQEIKLNSNDAEDPDINEYHHVPDTGALASRVRCCLQEAEEIPRDFASMFDDKLFKFDTDEIPEAIKLYKQLDVKHEVLTLIPPQFEAPLPPLQPAVFPPALREVLSSTLVPSRCAHPLSASSASSRPLRPRRAVRVGEGEASQADQQMQGPRQLRLLREALSGDSR</sequence>
<evidence type="ECO:0000313" key="4">
    <source>
        <dbReference type="EMBL" id="CAE2191351.1"/>
    </source>
</evidence>
<name>A0A7S4LZX8_GUITH</name>
<feature type="region of interest" description="Disordered" evidence="1">
    <location>
        <begin position="374"/>
        <end position="411"/>
    </location>
</feature>
<dbReference type="InterPro" id="IPR039975">
    <property type="entry name" value="IFT52"/>
</dbReference>
<dbReference type="EMBL" id="HBKN01000795">
    <property type="protein sequence ID" value="CAE2191351.1"/>
    <property type="molecule type" value="Transcribed_RNA"/>
</dbReference>
<feature type="domain" description="IFT52 GIFT" evidence="3">
    <location>
        <begin position="12"/>
        <end position="269"/>
    </location>
</feature>
<dbReference type="AlphaFoldDB" id="A0A7S4LZX8"/>
<organism evidence="4">
    <name type="scientific">Guillardia theta</name>
    <name type="common">Cryptophyte</name>
    <name type="synonym">Cryptomonas phi</name>
    <dbReference type="NCBI Taxonomy" id="55529"/>
    <lineage>
        <taxon>Eukaryota</taxon>
        <taxon>Cryptophyceae</taxon>
        <taxon>Pyrenomonadales</taxon>
        <taxon>Geminigeraceae</taxon>
        <taxon>Guillardia</taxon>
    </lineage>
</organism>